<dbReference type="InterPro" id="IPR036396">
    <property type="entry name" value="Cyt_P450_sf"/>
</dbReference>
<keyword evidence="5" id="KW-1185">Reference proteome</keyword>
<dbReference type="OrthoDB" id="1470350at2759"/>
<dbReference type="InterPro" id="IPR002401">
    <property type="entry name" value="Cyt_P450_E_grp-I"/>
</dbReference>
<dbReference type="PRINTS" id="PR00463">
    <property type="entry name" value="EP450I"/>
</dbReference>
<gene>
    <name evidence="4" type="ORF">INT45_012247</name>
</gene>
<evidence type="ECO:0008006" key="6">
    <source>
        <dbReference type="Google" id="ProtNLM"/>
    </source>
</evidence>
<name>A0A8H7RZH0_9FUNG</name>
<evidence type="ECO:0000313" key="5">
    <source>
        <dbReference type="Proteomes" id="UP000646827"/>
    </source>
</evidence>
<reference evidence="4 5" key="1">
    <citation type="submission" date="2020-12" db="EMBL/GenBank/DDBJ databases">
        <title>Metabolic potential, ecology and presence of endohyphal bacteria is reflected in genomic diversity of Mucoromycotina.</title>
        <authorList>
            <person name="Muszewska A."/>
            <person name="Okrasinska A."/>
            <person name="Steczkiewicz K."/>
            <person name="Drgas O."/>
            <person name="Orlowska M."/>
            <person name="Perlinska-Lenart U."/>
            <person name="Aleksandrzak-Piekarczyk T."/>
            <person name="Szatraj K."/>
            <person name="Zielenkiewicz U."/>
            <person name="Pilsyk S."/>
            <person name="Malc E."/>
            <person name="Mieczkowski P."/>
            <person name="Kruszewska J.S."/>
            <person name="Biernat P."/>
            <person name="Pawlowska J."/>
        </authorList>
    </citation>
    <scope>NUCLEOTIDE SEQUENCE [LARGE SCALE GENOMIC DNA]</scope>
    <source>
        <strain evidence="4 5">CBS 142.35</strain>
    </source>
</reference>
<dbReference type="GO" id="GO:0020037">
    <property type="term" value="F:heme binding"/>
    <property type="evidence" value="ECO:0007669"/>
    <property type="project" value="InterPro"/>
</dbReference>
<evidence type="ECO:0000256" key="1">
    <source>
        <dbReference type="ARBA" id="ARBA00022723"/>
    </source>
</evidence>
<evidence type="ECO:0000256" key="3">
    <source>
        <dbReference type="ARBA" id="ARBA00023004"/>
    </source>
</evidence>
<keyword evidence="2" id="KW-0560">Oxidoreductase</keyword>
<dbReference type="InterPro" id="IPR001128">
    <property type="entry name" value="Cyt_P450"/>
</dbReference>
<dbReference type="EMBL" id="JAEPRB010000130">
    <property type="protein sequence ID" value="KAG2220754.1"/>
    <property type="molecule type" value="Genomic_DNA"/>
</dbReference>
<dbReference type="Pfam" id="PF00067">
    <property type="entry name" value="p450"/>
    <property type="match status" value="1"/>
</dbReference>
<keyword evidence="1" id="KW-0479">Metal-binding</keyword>
<evidence type="ECO:0000256" key="2">
    <source>
        <dbReference type="ARBA" id="ARBA00023002"/>
    </source>
</evidence>
<dbReference type="GO" id="GO:0004497">
    <property type="term" value="F:monooxygenase activity"/>
    <property type="evidence" value="ECO:0007669"/>
    <property type="project" value="InterPro"/>
</dbReference>
<dbReference type="PANTHER" id="PTHR46300:SF4">
    <property type="entry name" value="CYTOCHROME P450 98A3"/>
    <property type="match status" value="1"/>
</dbReference>
<dbReference type="Proteomes" id="UP000646827">
    <property type="component" value="Unassembled WGS sequence"/>
</dbReference>
<organism evidence="4 5">
    <name type="scientific">Circinella minor</name>
    <dbReference type="NCBI Taxonomy" id="1195481"/>
    <lineage>
        <taxon>Eukaryota</taxon>
        <taxon>Fungi</taxon>
        <taxon>Fungi incertae sedis</taxon>
        <taxon>Mucoromycota</taxon>
        <taxon>Mucoromycotina</taxon>
        <taxon>Mucoromycetes</taxon>
        <taxon>Mucorales</taxon>
        <taxon>Lichtheimiaceae</taxon>
        <taxon>Circinella</taxon>
    </lineage>
</organism>
<dbReference type="GO" id="GO:0005506">
    <property type="term" value="F:iron ion binding"/>
    <property type="evidence" value="ECO:0007669"/>
    <property type="project" value="InterPro"/>
</dbReference>
<dbReference type="SUPFAM" id="SSF48264">
    <property type="entry name" value="Cytochrome P450"/>
    <property type="match status" value="1"/>
</dbReference>
<proteinExistence type="predicted"/>
<evidence type="ECO:0000313" key="4">
    <source>
        <dbReference type="EMBL" id="KAG2220754.1"/>
    </source>
</evidence>
<protein>
    <recommendedName>
        <fullName evidence="6">Cytochrome P450</fullName>
    </recommendedName>
</protein>
<dbReference type="AlphaFoldDB" id="A0A8H7RZH0"/>
<comment type="caution">
    <text evidence="4">The sequence shown here is derived from an EMBL/GenBank/DDBJ whole genome shotgun (WGS) entry which is preliminary data.</text>
</comment>
<dbReference type="Gene3D" id="1.10.630.10">
    <property type="entry name" value="Cytochrome P450"/>
    <property type="match status" value="1"/>
</dbReference>
<sequence>MSQRLSIESLYNKSAERWLAWIRDITGLGQDTMTAAVAAATIAAILLTTTITWKHLSPSRKPVPFQGIPTPKGARPLVGHLFSIGRNRAETFHRWHQELGPTFYFRLGTKNILVLADPNATHDLLSVNGRVTSDRPESTIRYDFGEKEIKGIAFGQPSSKHYVALRKSVLYALGPKKLEEASPILCAEADEFVDIIATGKNIEPLPNLMRVSLNFIFLTVFNQRATSTHDSLYKNAMHIINTAMNLTHFKYIASQFIPVLKVLNPFIGIKKKSLDFHINTIMPFYLELIEKALDSDQDNMTKDLNEEMNQGKRGYYNNLLATIHDVILAGTDTTAVTISWGFLRISSMPEIQKKIQEEIDAFVNKYGRVPFFWERDEVPYMIAVQRECMRTRPSTEVGVAHAVSQDLEWQGTLIPKSTWIMANMTDAHLNPDKYQNPEKFDPDRFLGKEETMASSMNQKIKDRDHFNFGWGR</sequence>
<dbReference type="GO" id="GO:0016705">
    <property type="term" value="F:oxidoreductase activity, acting on paired donors, with incorporation or reduction of molecular oxygen"/>
    <property type="evidence" value="ECO:0007669"/>
    <property type="project" value="InterPro"/>
</dbReference>
<dbReference type="PANTHER" id="PTHR46300">
    <property type="entry name" value="P450, PUTATIVE (EUROFUNG)-RELATED-RELATED"/>
    <property type="match status" value="1"/>
</dbReference>
<dbReference type="InterPro" id="IPR050364">
    <property type="entry name" value="Cytochrome_P450_fung"/>
</dbReference>
<keyword evidence="3" id="KW-0408">Iron</keyword>
<accession>A0A8H7RZH0</accession>